<dbReference type="PROSITE" id="PS50294">
    <property type="entry name" value="WD_REPEATS_REGION"/>
    <property type="match status" value="1"/>
</dbReference>
<dbReference type="InterPro" id="IPR036322">
    <property type="entry name" value="WD40_repeat_dom_sf"/>
</dbReference>
<dbReference type="EMBL" id="CAMXCT010005768">
    <property type="protein sequence ID" value="CAI4013206.1"/>
    <property type="molecule type" value="Genomic_DNA"/>
</dbReference>
<reference evidence="4" key="1">
    <citation type="submission" date="2022-10" db="EMBL/GenBank/DDBJ databases">
        <authorList>
            <person name="Chen Y."/>
            <person name="Dougan E. K."/>
            <person name="Chan C."/>
            <person name="Rhodes N."/>
            <person name="Thang M."/>
        </authorList>
    </citation>
    <scope>NUCLEOTIDE SEQUENCE</scope>
</reference>
<proteinExistence type="predicted"/>
<dbReference type="EMBL" id="CAMXCT020005768">
    <property type="protein sequence ID" value="CAL1166581.1"/>
    <property type="molecule type" value="Genomic_DNA"/>
</dbReference>
<protein>
    <submittedName>
        <fullName evidence="5">Striatin-4</fullName>
    </submittedName>
</protein>
<reference evidence="5 6" key="2">
    <citation type="submission" date="2024-05" db="EMBL/GenBank/DDBJ databases">
        <authorList>
            <person name="Chen Y."/>
            <person name="Shah S."/>
            <person name="Dougan E. K."/>
            <person name="Thang M."/>
            <person name="Chan C."/>
        </authorList>
    </citation>
    <scope>NUCLEOTIDE SEQUENCE [LARGE SCALE GENOMIC DNA]</scope>
</reference>
<evidence type="ECO:0000313" key="6">
    <source>
        <dbReference type="Proteomes" id="UP001152797"/>
    </source>
</evidence>
<dbReference type="InterPro" id="IPR015943">
    <property type="entry name" value="WD40/YVTN_repeat-like_dom_sf"/>
</dbReference>
<dbReference type="InterPro" id="IPR019775">
    <property type="entry name" value="WD40_repeat_CS"/>
</dbReference>
<comment type="caution">
    <text evidence="4">The sequence shown here is derived from an EMBL/GenBank/DDBJ whole genome shotgun (WGS) entry which is preliminary data.</text>
</comment>
<dbReference type="Proteomes" id="UP001152797">
    <property type="component" value="Unassembled WGS sequence"/>
</dbReference>
<dbReference type="SUPFAM" id="SSF50978">
    <property type="entry name" value="WD40 repeat-like"/>
    <property type="match status" value="1"/>
</dbReference>
<dbReference type="OrthoDB" id="727118at2759"/>
<evidence type="ECO:0000256" key="3">
    <source>
        <dbReference type="PROSITE-ProRule" id="PRU00221"/>
    </source>
</evidence>
<dbReference type="SMART" id="SM00320">
    <property type="entry name" value="WD40"/>
    <property type="match status" value="6"/>
</dbReference>
<evidence type="ECO:0000313" key="4">
    <source>
        <dbReference type="EMBL" id="CAI4013206.1"/>
    </source>
</evidence>
<organism evidence="4">
    <name type="scientific">Cladocopium goreaui</name>
    <dbReference type="NCBI Taxonomy" id="2562237"/>
    <lineage>
        <taxon>Eukaryota</taxon>
        <taxon>Sar</taxon>
        <taxon>Alveolata</taxon>
        <taxon>Dinophyceae</taxon>
        <taxon>Suessiales</taxon>
        <taxon>Symbiodiniaceae</taxon>
        <taxon>Cladocopium</taxon>
    </lineage>
</organism>
<keyword evidence="2" id="KW-0677">Repeat</keyword>
<dbReference type="InterPro" id="IPR001680">
    <property type="entry name" value="WD40_rpt"/>
</dbReference>
<sequence>MVLFRGVGQVATLHSHLDALRSARICQGVLLTAGEDSIVKAWDIGSMPGAIWIDGACEDLEPFANYRAHSGPVMALAVPDGEENLQSPVGFSGGMDGDIYSFELISPSENGSLDPEAARTGPRDLGHLQSFRAHRDGVVSLDLQPKLGLLASAGLDNLVLLWRVPQETRDENGGLRAANAPLQALDIPAPGSRDEHSFGSLTGVAWGPRRSTLLLCCSSAASTCCAMDVTHGAAIYSAEKTKEDAVAPVLAVASHAERDIAVSGHADGYARIFSPLTGRQMWNLRCGKSVTSVALDPFGSASEVMACRDGVLLIFDVRMCHCIQEIPLHQGEAIHWVCHAGVLPRQLGGNDLIITAGADATANVLDRTAQ</sequence>
<evidence type="ECO:0000256" key="2">
    <source>
        <dbReference type="ARBA" id="ARBA00022737"/>
    </source>
</evidence>
<evidence type="ECO:0000256" key="1">
    <source>
        <dbReference type="ARBA" id="ARBA00022574"/>
    </source>
</evidence>
<evidence type="ECO:0000313" key="5">
    <source>
        <dbReference type="EMBL" id="CAL4800518.1"/>
    </source>
</evidence>
<accession>A0A9P1DN62</accession>
<dbReference type="PROSITE" id="PS50082">
    <property type="entry name" value="WD_REPEATS_2"/>
    <property type="match status" value="1"/>
</dbReference>
<keyword evidence="1 3" id="KW-0853">WD repeat</keyword>
<dbReference type="InterPro" id="IPR051488">
    <property type="entry name" value="WD_repeat_striatin"/>
</dbReference>
<dbReference type="EMBL" id="CAMXCT030005768">
    <property type="protein sequence ID" value="CAL4800518.1"/>
    <property type="molecule type" value="Genomic_DNA"/>
</dbReference>
<name>A0A9P1DN62_9DINO</name>
<dbReference type="AlphaFoldDB" id="A0A9P1DN62"/>
<dbReference type="PROSITE" id="PS00678">
    <property type="entry name" value="WD_REPEATS_1"/>
    <property type="match status" value="1"/>
</dbReference>
<dbReference type="Pfam" id="PF00400">
    <property type="entry name" value="WD40"/>
    <property type="match status" value="1"/>
</dbReference>
<gene>
    <name evidence="4" type="ORF">C1SCF055_LOCUS38196</name>
</gene>
<dbReference type="PANTHER" id="PTHR15653">
    <property type="entry name" value="STRIATIN"/>
    <property type="match status" value="1"/>
</dbReference>
<dbReference type="PANTHER" id="PTHR15653:SF0">
    <property type="entry name" value="CONNECTOR OF KINASE TO AP-1, ISOFORM E"/>
    <property type="match status" value="1"/>
</dbReference>
<dbReference type="Gene3D" id="2.130.10.10">
    <property type="entry name" value="YVTN repeat-like/Quinoprotein amine dehydrogenase"/>
    <property type="match status" value="2"/>
</dbReference>
<feature type="repeat" description="WD" evidence="3">
    <location>
        <begin position="131"/>
        <end position="172"/>
    </location>
</feature>
<keyword evidence="6" id="KW-1185">Reference proteome</keyword>